<accession>A0ABR7I8D3</accession>
<keyword evidence="3" id="KW-1185">Reference proteome</keyword>
<gene>
    <name evidence="2" type="ORF">H8Z76_03670</name>
</gene>
<dbReference type="RefSeq" id="WP_022516237.1">
    <property type="nucleotide sequence ID" value="NZ_JACOQH010000002.1"/>
</dbReference>
<dbReference type="Pfam" id="PF07238">
    <property type="entry name" value="PilZ"/>
    <property type="match status" value="1"/>
</dbReference>
<protein>
    <submittedName>
        <fullName evidence="2">PilZ domain-containing protein</fullName>
    </submittedName>
</protein>
<evidence type="ECO:0000313" key="2">
    <source>
        <dbReference type="EMBL" id="MBC5753133.1"/>
    </source>
</evidence>
<dbReference type="Gene3D" id="2.40.10.220">
    <property type="entry name" value="predicted glycosyltransferase like domains"/>
    <property type="match status" value="1"/>
</dbReference>
<organism evidence="2 3">
    <name type="scientific">Roseburia yibonii</name>
    <dbReference type="NCBI Taxonomy" id="2763063"/>
    <lineage>
        <taxon>Bacteria</taxon>
        <taxon>Bacillati</taxon>
        <taxon>Bacillota</taxon>
        <taxon>Clostridia</taxon>
        <taxon>Lachnospirales</taxon>
        <taxon>Lachnospiraceae</taxon>
        <taxon>Roseburia</taxon>
    </lineage>
</organism>
<proteinExistence type="predicted"/>
<dbReference type="Proteomes" id="UP000621540">
    <property type="component" value="Unassembled WGS sequence"/>
</dbReference>
<sequence>MKLQEIKEGEPIVITVKNKEDAEIEYRAQVLFCKQDILFIDPIRVNDRLVSFKGENLRIMVTYVPKDEMPVLWKGCTVKDIVYGGKRYHILYCVHEGKHINRRETYRQYVGYNAILQLGPNRKTIDVTVKDISVTGISFVSVQKYEKKDIGLFHLNYTDEEFGIPVQVSGEVVRIEELPDTRTLYGCRIVETSLNIGSYIAHKQKKEAKRRRLKEAREE</sequence>
<dbReference type="EMBL" id="JACOQH010000002">
    <property type="protein sequence ID" value="MBC5753133.1"/>
    <property type="molecule type" value="Genomic_DNA"/>
</dbReference>
<comment type="caution">
    <text evidence="2">The sequence shown here is derived from an EMBL/GenBank/DDBJ whole genome shotgun (WGS) entry which is preliminary data.</text>
</comment>
<evidence type="ECO:0000259" key="1">
    <source>
        <dbReference type="Pfam" id="PF07238"/>
    </source>
</evidence>
<feature type="domain" description="PilZ" evidence="1">
    <location>
        <begin position="101"/>
        <end position="194"/>
    </location>
</feature>
<reference evidence="2 3" key="1">
    <citation type="submission" date="2020-08" db="EMBL/GenBank/DDBJ databases">
        <title>Genome public.</title>
        <authorList>
            <person name="Liu C."/>
            <person name="Sun Q."/>
        </authorList>
    </citation>
    <scope>NUCLEOTIDE SEQUENCE [LARGE SCALE GENOMIC DNA]</scope>
    <source>
        <strain evidence="2 3">BX0805</strain>
    </source>
</reference>
<dbReference type="InterPro" id="IPR009875">
    <property type="entry name" value="PilZ_domain"/>
</dbReference>
<dbReference type="SUPFAM" id="SSF141371">
    <property type="entry name" value="PilZ domain-like"/>
    <property type="match status" value="1"/>
</dbReference>
<evidence type="ECO:0000313" key="3">
    <source>
        <dbReference type="Proteomes" id="UP000621540"/>
    </source>
</evidence>
<name>A0ABR7I8D3_9FIRM</name>